<evidence type="ECO:0000256" key="4">
    <source>
        <dbReference type="ARBA" id="ARBA00023180"/>
    </source>
</evidence>
<dbReference type="SUPFAM" id="SSF103575">
    <property type="entry name" value="Plexin repeat"/>
    <property type="match status" value="1"/>
</dbReference>
<dbReference type="Gene3D" id="2.130.10.10">
    <property type="entry name" value="YVTN repeat-like/Quinoprotein amine dehydrogenase"/>
    <property type="match status" value="1"/>
</dbReference>
<dbReference type="PANTHER" id="PTHR22625:SF34">
    <property type="entry name" value="PLEXIN-A4"/>
    <property type="match status" value="1"/>
</dbReference>
<evidence type="ECO:0000256" key="2">
    <source>
        <dbReference type="ARBA" id="ARBA00023136"/>
    </source>
</evidence>
<dbReference type="PROSITE" id="PS51004">
    <property type="entry name" value="SEMA"/>
    <property type="match status" value="1"/>
</dbReference>
<evidence type="ECO:0000313" key="7">
    <source>
        <dbReference type="EMBL" id="KAI1897964.1"/>
    </source>
</evidence>
<dbReference type="Gene3D" id="2.60.40.10">
    <property type="entry name" value="Immunoglobulins"/>
    <property type="match status" value="1"/>
</dbReference>
<evidence type="ECO:0000256" key="3">
    <source>
        <dbReference type="ARBA" id="ARBA00023157"/>
    </source>
</evidence>
<reference evidence="7" key="1">
    <citation type="submission" date="2021-01" db="EMBL/GenBank/DDBJ databases">
        <authorList>
            <person name="Zahm M."/>
            <person name="Roques C."/>
            <person name="Cabau C."/>
            <person name="Klopp C."/>
            <person name="Donnadieu C."/>
            <person name="Jouanno E."/>
            <person name="Lampietro C."/>
            <person name="Louis A."/>
            <person name="Herpin A."/>
            <person name="Echchiki A."/>
            <person name="Berthelot C."/>
            <person name="Parey E."/>
            <person name="Roest-Crollius H."/>
            <person name="Braasch I."/>
            <person name="Postlethwait J."/>
            <person name="Bobe J."/>
            <person name="Montfort J."/>
            <person name="Bouchez O."/>
            <person name="Begum T."/>
            <person name="Mejri S."/>
            <person name="Adams A."/>
            <person name="Chen W.-J."/>
            <person name="Guiguen Y."/>
        </authorList>
    </citation>
    <scope>NUCLEOTIDE SEQUENCE</scope>
    <source>
        <tissue evidence="7">Blood</tissue>
    </source>
</reference>
<accession>A0A8T3DQ39</accession>
<dbReference type="GO" id="GO:0005886">
    <property type="term" value="C:plasma membrane"/>
    <property type="evidence" value="ECO:0007669"/>
    <property type="project" value="TreeGrafter"/>
</dbReference>
<evidence type="ECO:0000256" key="5">
    <source>
        <dbReference type="PROSITE-ProRule" id="PRU00352"/>
    </source>
</evidence>
<dbReference type="OrthoDB" id="125363at2759"/>
<dbReference type="InterPro" id="IPR002165">
    <property type="entry name" value="Plexin_repeat"/>
</dbReference>
<dbReference type="InterPro" id="IPR001627">
    <property type="entry name" value="Semap_dom"/>
</dbReference>
<dbReference type="InterPro" id="IPR013783">
    <property type="entry name" value="Ig-like_fold"/>
</dbReference>
<dbReference type="EMBL" id="JAERUA010000007">
    <property type="protein sequence ID" value="KAI1897964.1"/>
    <property type="molecule type" value="Genomic_DNA"/>
</dbReference>
<dbReference type="InterPro" id="IPR015943">
    <property type="entry name" value="WD40/YVTN_repeat-like_dom_sf"/>
</dbReference>
<dbReference type="Pfam" id="PF01437">
    <property type="entry name" value="PSI"/>
    <property type="match status" value="1"/>
</dbReference>
<dbReference type="GO" id="GO:0007411">
    <property type="term" value="P:axon guidance"/>
    <property type="evidence" value="ECO:0007669"/>
    <property type="project" value="UniProtKB-ARBA"/>
</dbReference>
<sequence length="133" mass="14737">MSVIRVDGPSHGALQYETIQVVKQGPILRDMAFSVDHNFLYVMSETQLTRVPVEACGQYSTCSECLGSGDPHCGWCVLHNTCTREEKCERSSEPQGFASDIKQCVRFSIHPNNISVSQHSDMTSEIVKTATEP</sequence>
<comment type="subcellular location">
    <subcellularLocation>
        <location evidence="1">Membrane</location>
    </subcellularLocation>
</comment>
<dbReference type="InterPro" id="IPR036352">
    <property type="entry name" value="Semap_dom_sf"/>
</dbReference>
<dbReference type="InterPro" id="IPR016201">
    <property type="entry name" value="PSI"/>
</dbReference>
<protein>
    <recommendedName>
        <fullName evidence="6">Sema domain-containing protein</fullName>
    </recommendedName>
</protein>
<dbReference type="SUPFAM" id="SSF101912">
    <property type="entry name" value="Sema domain"/>
    <property type="match status" value="1"/>
</dbReference>
<keyword evidence="2" id="KW-0472">Membrane</keyword>
<dbReference type="PANTHER" id="PTHR22625">
    <property type="entry name" value="PLEXIN"/>
    <property type="match status" value="1"/>
</dbReference>
<dbReference type="InterPro" id="IPR031148">
    <property type="entry name" value="Plexin"/>
</dbReference>
<gene>
    <name evidence="7" type="ORF">AGOR_G00088710</name>
</gene>
<dbReference type="Proteomes" id="UP000829720">
    <property type="component" value="Unassembled WGS sequence"/>
</dbReference>
<keyword evidence="8" id="KW-1185">Reference proteome</keyword>
<organism evidence="7 8">
    <name type="scientific">Albula goreensis</name>
    <dbReference type="NCBI Taxonomy" id="1534307"/>
    <lineage>
        <taxon>Eukaryota</taxon>
        <taxon>Metazoa</taxon>
        <taxon>Chordata</taxon>
        <taxon>Craniata</taxon>
        <taxon>Vertebrata</taxon>
        <taxon>Euteleostomi</taxon>
        <taxon>Actinopterygii</taxon>
        <taxon>Neopterygii</taxon>
        <taxon>Teleostei</taxon>
        <taxon>Albuliformes</taxon>
        <taxon>Albulidae</taxon>
        <taxon>Albula</taxon>
    </lineage>
</organism>
<dbReference type="GO" id="GO:0030334">
    <property type="term" value="P:regulation of cell migration"/>
    <property type="evidence" value="ECO:0007669"/>
    <property type="project" value="TreeGrafter"/>
</dbReference>
<keyword evidence="3" id="KW-1015">Disulfide bond</keyword>
<dbReference type="SMART" id="SM00423">
    <property type="entry name" value="PSI"/>
    <property type="match status" value="1"/>
</dbReference>
<dbReference type="GO" id="GO:0002116">
    <property type="term" value="C:semaphorin receptor complex"/>
    <property type="evidence" value="ECO:0007669"/>
    <property type="project" value="TreeGrafter"/>
</dbReference>
<evidence type="ECO:0000256" key="1">
    <source>
        <dbReference type="ARBA" id="ARBA00004370"/>
    </source>
</evidence>
<dbReference type="GO" id="GO:0017154">
    <property type="term" value="F:semaphorin receptor activity"/>
    <property type="evidence" value="ECO:0007669"/>
    <property type="project" value="InterPro"/>
</dbReference>
<comment type="caution">
    <text evidence="7">The sequence shown here is derived from an EMBL/GenBank/DDBJ whole genome shotgun (WGS) entry which is preliminary data.</text>
</comment>
<feature type="domain" description="Sema" evidence="6">
    <location>
        <begin position="1"/>
        <end position="53"/>
    </location>
</feature>
<keyword evidence="4" id="KW-0325">Glycoprotein</keyword>
<evidence type="ECO:0000259" key="6">
    <source>
        <dbReference type="PROSITE" id="PS51004"/>
    </source>
</evidence>
<dbReference type="AlphaFoldDB" id="A0A8T3DQ39"/>
<name>A0A8T3DQ39_9TELE</name>
<comment type="caution">
    <text evidence="5">Lacks conserved residue(s) required for the propagation of feature annotation.</text>
</comment>
<proteinExistence type="predicted"/>
<evidence type="ECO:0000313" key="8">
    <source>
        <dbReference type="Proteomes" id="UP000829720"/>
    </source>
</evidence>